<name>C3MAT2_SINFN</name>
<dbReference type="EMBL" id="CP001389">
    <property type="protein sequence ID" value="ACP24925.1"/>
    <property type="molecule type" value="Genomic_DNA"/>
</dbReference>
<dbReference type="RefSeq" id="WP_012707708.1">
    <property type="nucleotide sequence ID" value="NC_012587.1"/>
</dbReference>
<dbReference type="PATRIC" id="fig|394.7.peg.3966"/>
<organism evidence="2 3">
    <name type="scientific">Sinorhizobium fredii (strain NBRC 101917 / NGR234)</name>
    <dbReference type="NCBI Taxonomy" id="394"/>
    <lineage>
        <taxon>Bacteria</taxon>
        <taxon>Pseudomonadati</taxon>
        <taxon>Pseudomonadota</taxon>
        <taxon>Alphaproteobacteria</taxon>
        <taxon>Hyphomicrobiales</taxon>
        <taxon>Rhizobiaceae</taxon>
        <taxon>Sinorhizobium/Ensifer group</taxon>
        <taxon>Sinorhizobium</taxon>
    </lineage>
</organism>
<dbReference type="AlphaFoldDB" id="C3MAT2"/>
<proteinExistence type="predicted"/>
<dbReference type="PROSITE" id="PS51257">
    <property type="entry name" value="PROKAR_LIPOPROTEIN"/>
    <property type="match status" value="1"/>
</dbReference>
<accession>C3MAT2</accession>
<keyword evidence="3" id="KW-1185">Reference proteome</keyword>
<evidence type="ECO:0000313" key="3">
    <source>
        <dbReference type="Proteomes" id="UP000001054"/>
    </source>
</evidence>
<dbReference type="OrthoDB" id="7874218at2"/>
<keyword evidence="1" id="KW-0732">Signal</keyword>
<dbReference type="HOGENOM" id="CLU_1873784_0_0_5"/>
<dbReference type="Proteomes" id="UP000001054">
    <property type="component" value="Chromosome"/>
</dbReference>
<feature type="chain" id="PRO_5002929674" description="Lipoprotein" evidence="1">
    <location>
        <begin position="22"/>
        <end position="136"/>
    </location>
</feature>
<reference evidence="2 3" key="1">
    <citation type="journal article" date="2009" name="Appl. Environ. Microbiol.">
        <title>Rhizobium sp. strain NGR234 possesses a remarkable number of secretion systems.</title>
        <authorList>
            <person name="Schmeisser C."/>
            <person name="Liesegang H."/>
            <person name="Krysciak D."/>
            <person name="Bakkou N."/>
            <person name="Le Quere A."/>
            <person name="Wollherr A."/>
            <person name="Heinemeyer I."/>
            <person name="Morgenstern B."/>
            <person name="Pommerening-Roeser A."/>
            <person name="Flores M."/>
            <person name="Palacios R."/>
            <person name="Brenner S."/>
            <person name="Gottschalk G."/>
            <person name="Schmitz R.A."/>
            <person name="Broughton W.J."/>
            <person name="Perret X."/>
            <person name="Strittmatter A.W."/>
            <person name="Streit W.R."/>
        </authorList>
    </citation>
    <scope>NUCLEOTIDE SEQUENCE [LARGE SCALE GENOMIC DNA]</scope>
    <source>
        <strain evidence="3">NBRC 101917 / NGR234</strain>
    </source>
</reference>
<dbReference type="STRING" id="394.NGR_c11400"/>
<gene>
    <name evidence="2" type="ordered locus">NGR_c11400</name>
</gene>
<evidence type="ECO:0008006" key="4">
    <source>
        <dbReference type="Google" id="ProtNLM"/>
    </source>
</evidence>
<evidence type="ECO:0000256" key="1">
    <source>
        <dbReference type="SAM" id="SignalP"/>
    </source>
</evidence>
<evidence type="ECO:0000313" key="2">
    <source>
        <dbReference type="EMBL" id="ACP24925.1"/>
    </source>
</evidence>
<protein>
    <recommendedName>
        <fullName evidence="4">Lipoprotein</fullName>
    </recommendedName>
</protein>
<dbReference type="KEGG" id="rhi:NGR_c11400"/>
<feature type="signal peptide" evidence="1">
    <location>
        <begin position="1"/>
        <end position="21"/>
    </location>
</feature>
<sequence>MKYRAFALLLASAALSSCVSSQEPIQGPSGQTIQETKCNGSPNACLKAAAEACKGPYQVIDSSSNAGGLVADIFPGPVTWYRMTYQCGKSDGRMPTFQFRGQSYTPPPVVVNNNPTPRMTTTNCNRFGNNVTCTTY</sequence>